<dbReference type="PATRIC" id="fig|1423816.3.peg.1905"/>
<feature type="domain" description="Glucosyltransferase 3-like N-terminal" evidence="2">
    <location>
        <begin position="19"/>
        <end position="179"/>
    </location>
</feature>
<evidence type="ECO:0000256" key="1">
    <source>
        <dbReference type="ARBA" id="ARBA00022679"/>
    </source>
</evidence>
<evidence type="ECO:0000259" key="2">
    <source>
        <dbReference type="Pfam" id="PF26334"/>
    </source>
</evidence>
<dbReference type="InterPro" id="IPR058592">
    <property type="entry name" value="Gtf3_C"/>
</dbReference>
<dbReference type="PIRSF" id="PIRSF007023">
    <property type="entry name" value="UDP-Galf_transf"/>
    <property type="match status" value="1"/>
</dbReference>
<comment type="caution">
    <text evidence="4">The sequence shown here is derived from an EMBL/GenBank/DDBJ whole genome shotgun (WGS) entry which is preliminary data.</text>
</comment>
<gene>
    <name evidence="4" type="ORF">FD51_GL001832</name>
</gene>
<evidence type="ECO:0000313" key="5">
    <source>
        <dbReference type="Proteomes" id="UP000051984"/>
    </source>
</evidence>
<name>A0A0R1ERB2_LACZE</name>
<dbReference type="Pfam" id="PF26334">
    <property type="entry name" value="Gtf3_N"/>
    <property type="match status" value="1"/>
</dbReference>
<accession>A0A0R1ERB2</accession>
<keyword evidence="1" id="KW-0808">Transferase</keyword>
<organism evidence="4 5">
    <name type="scientific">Lacticaseibacillus zeae DSM 20178 = KCTC 3804</name>
    <dbReference type="NCBI Taxonomy" id="1423816"/>
    <lineage>
        <taxon>Bacteria</taxon>
        <taxon>Bacillati</taxon>
        <taxon>Bacillota</taxon>
        <taxon>Bacilli</taxon>
        <taxon>Lactobacillales</taxon>
        <taxon>Lactobacillaceae</taxon>
        <taxon>Lacticaseibacillus</taxon>
    </lineage>
</organism>
<protein>
    <recommendedName>
        <fullName evidence="6">Beta-1,6-galactofuranosyltransferase</fullName>
    </recommendedName>
</protein>
<dbReference type="Gene3D" id="3.40.50.2000">
    <property type="entry name" value="Glycogen Phosphorylase B"/>
    <property type="match status" value="2"/>
</dbReference>
<evidence type="ECO:0000259" key="3">
    <source>
        <dbReference type="Pfam" id="PF26337"/>
    </source>
</evidence>
<dbReference type="InterPro" id="IPR058591">
    <property type="entry name" value="Gtf3_N"/>
</dbReference>
<dbReference type="EMBL" id="AZCT01000023">
    <property type="protein sequence ID" value="KRK10305.1"/>
    <property type="molecule type" value="Genomic_DNA"/>
</dbReference>
<evidence type="ECO:0000313" key="4">
    <source>
        <dbReference type="EMBL" id="KRK10305.1"/>
    </source>
</evidence>
<dbReference type="AlphaFoldDB" id="A0A0R1ERB2"/>
<sequence>MYTEAQKGVLMSCFNIQSINNTVDGQATAVSKPIGDAIKTLAKLGSNDMGSIDSLPNIFSRKLISYKQLRTYFRDVSAGDTIFVQYPLYISYPAFLQVIYYLRFFKRCRLVFIIHDINSLRIDSDAGLRGMGHTNNATLSLKNELRILKLASDILVPTEAMREFIMNTKKVSANIVVFGMYEYLSNSLKMPVFQNQPTMIFAGNLNKAGFLSKLHQSDFHYEIYGKRPATFDLPSSLDYRGSFPSDELVSQFTGGFGLVWDGISANDISGVMGNYLRYNSPFKASMFLASGIPVVVWKQAAIANFIDQHHLGITVDSLSEAELIIKHLTDKQYAEFAGNARTFGLQLRKGARFLSVLEDTVNPGK</sequence>
<dbReference type="Pfam" id="PF26337">
    <property type="entry name" value="Gtf3_C"/>
    <property type="match status" value="1"/>
</dbReference>
<dbReference type="eggNOG" id="COG0438">
    <property type="taxonomic scope" value="Bacteria"/>
</dbReference>
<proteinExistence type="predicted"/>
<feature type="domain" description="Glucosyltransferase 3-like C-terminal" evidence="3">
    <location>
        <begin position="199"/>
        <end position="358"/>
    </location>
</feature>
<evidence type="ECO:0008006" key="6">
    <source>
        <dbReference type="Google" id="ProtNLM"/>
    </source>
</evidence>
<dbReference type="Proteomes" id="UP000051984">
    <property type="component" value="Unassembled WGS sequence"/>
</dbReference>
<reference evidence="4 5" key="1">
    <citation type="journal article" date="2015" name="Genome Announc.">
        <title>Expanding the biotechnology potential of lactobacilli through comparative genomics of 213 strains and associated genera.</title>
        <authorList>
            <person name="Sun Z."/>
            <person name="Harris H.M."/>
            <person name="McCann A."/>
            <person name="Guo C."/>
            <person name="Argimon S."/>
            <person name="Zhang W."/>
            <person name="Yang X."/>
            <person name="Jeffery I.B."/>
            <person name="Cooney J.C."/>
            <person name="Kagawa T.F."/>
            <person name="Liu W."/>
            <person name="Song Y."/>
            <person name="Salvetti E."/>
            <person name="Wrobel A."/>
            <person name="Rasinkangas P."/>
            <person name="Parkhill J."/>
            <person name="Rea M.C."/>
            <person name="O'Sullivan O."/>
            <person name="Ritari J."/>
            <person name="Douillard F.P."/>
            <person name="Paul Ross R."/>
            <person name="Yang R."/>
            <person name="Briner A.E."/>
            <person name="Felis G.E."/>
            <person name="de Vos W.M."/>
            <person name="Barrangou R."/>
            <person name="Klaenhammer T.R."/>
            <person name="Caufield P.W."/>
            <person name="Cui Y."/>
            <person name="Zhang H."/>
            <person name="O'Toole P.W."/>
        </authorList>
    </citation>
    <scope>NUCLEOTIDE SEQUENCE [LARGE SCALE GENOMIC DNA]</scope>
    <source>
        <strain evidence="4 5">DSM 20178</strain>
    </source>
</reference>